<evidence type="ECO:0000313" key="5">
    <source>
        <dbReference type="Proteomes" id="UP000031488"/>
    </source>
</evidence>
<dbReference type="EMBL" id="JTJZ01000020">
    <property type="protein sequence ID" value="KHS51720.1"/>
    <property type="molecule type" value="Genomic_DNA"/>
</dbReference>
<dbReference type="OrthoDB" id="9797882at2"/>
<proteinExistence type="predicted"/>
<keyword evidence="5" id="KW-1185">Reference proteome</keyword>
<evidence type="ECO:0000259" key="3">
    <source>
        <dbReference type="Pfam" id="PF01156"/>
    </source>
</evidence>
<evidence type="ECO:0000313" key="4">
    <source>
        <dbReference type="EMBL" id="KHS51720.1"/>
    </source>
</evidence>
<feature type="domain" description="Inosine/uridine-preferring nucleoside hydrolase" evidence="3">
    <location>
        <begin position="8"/>
        <end position="365"/>
    </location>
</feature>
<organism evidence="4 5">
    <name type="scientific">Brevibacterium linens</name>
    <dbReference type="NCBI Taxonomy" id="1703"/>
    <lineage>
        <taxon>Bacteria</taxon>
        <taxon>Bacillati</taxon>
        <taxon>Actinomycetota</taxon>
        <taxon>Actinomycetes</taxon>
        <taxon>Micrococcales</taxon>
        <taxon>Brevibacteriaceae</taxon>
        <taxon>Brevibacterium</taxon>
    </lineage>
</organism>
<dbReference type="InterPro" id="IPR015910">
    <property type="entry name" value="I/U_nuclsd_hydro_CS"/>
</dbReference>
<dbReference type="PATRIC" id="fig|1703.6.peg.2168"/>
<sequence>MPSTLPLFLDCDPGIDDAIALANLCCQNDVDVVGIAASGGNVATAQVVENTRGWLSLAGRSDIPVHAGHDLPLARHTPQTAPDEGLEYADLTHGETGRGYARLPTPSDPVSSVSAAQAWVDAAHAHPGQLLGVVIGPATNLALALDIDPELPRLFKRLFIMGGAFNYRGNTHPTTEWNVTFDPESTSKVLSAFGTAHTNGQLRHLPVIAPIEATEAVEMTPDRLTLIRNGAKAADQQWQAMVAELSEALRFYFEFHESDGLGYIAHIHDPFVLACALAWARQNSIESTETEPEEPNTDAQETVALTPARGAAGELPWATTQWAPVNVELTGTLTRGETVADWLGRWGRPVNAEIIRTIDATAFLDHLSTTLMKGPPA</sequence>
<keyword evidence="1 4" id="KW-0378">Hydrolase</keyword>
<dbReference type="Pfam" id="PF01156">
    <property type="entry name" value="IU_nuc_hydro"/>
    <property type="match status" value="1"/>
</dbReference>
<keyword evidence="2" id="KW-0326">Glycosidase</keyword>
<dbReference type="GO" id="GO:0006152">
    <property type="term" value="P:purine nucleoside catabolic process"/>
    <property type="evidence" value="ECO:0007669"/>
    <property type="project" value="TreeGrafter"/>
</dbReference>
<dbReference type="GO" id="GO:0005829">
    <property type="term" value="C:cytosol"/>
    <property type="evidence" value="ECO:0007669"/>
    <property type="project" value="TreeGrafter"/>
</dbReference>
<protein>
    <submittedName>
        <fullName evidence="4">Inosine/uridine-preferring nucleoside hydrolase</fullName>
    </submittedName>
</protein>
<dbReference type="PANTHER" id="PTHR12304">
    <property type="entry name" value="INOSINE-URIDINE PREFERRING NUCLEOSIDE HYDROLASE"/>
    <property type="match status" value="1"/>
</dbReference>
<dbReference type="GO" id="GO:0045437">
    <property type="term" value="F:uridine nucleosidase activity"/>
    <property type="evidence" value="ECO:0007669"/>
    <property type="project" value="UniProtKB-ARBA"/>
</dbReference>
<accession>A0A0B8ZZ33</accession>
<reference evidence="4 5" key="1">
    <citation type="submission" date="2014-11" db="EMBL/GenBank/DDBJ databases">
        <title>Draft Genome Sequence of Brevibacterium linens AE038-8.</title>
        <authorList>
            <person name="Maizel D."/>
            <person name="Utturkar S.M."/>
            <person name="Brown S.D."/>
            <person name="Ferrero M."/>
            <person name="Rosen B.P."/>
        </authorList>
    </citation>
    <scope>NUCLEOTIDE SEQUENCE [LARGE SCALE GENOMIC DNA]</scope>
    <source>
        <strain evidence="4 5">AE038-8</strain>
    </source>
</reference>
<dbReference type="PROSITE" id="PS01247">
    <property type="entry name" value="IUNH"/>
    <property type="match status" value="1"/>
</dbReference>
<dbReference type="InterPro" id="IPR001910">
    <property type="entry name" value="Inosine/uridine_hydrolase_dom"/>
</dbReference>
<dbReference type="SUPFAM" id="SSF53590">
    <property type="entry name" value="Nucleoside hydrolase"/>
    <property type="match status" value="1"/>
</dbReference>
<dbReference type="Proteomes" id="UP000031488">
    <property type="component" value="Unassembled WGS sequence"/>
</dbReference>
<name>A0A0B8ZZ33_BRELN</name>
<dbReference type="PANTHER" id="PTHR12304:SF4">
    <property type="entry name" value="URIDINE NUCLEOSIDASE"/>
    <property type="match status" value="1"/>
</dbReference>
<comment type="caution">
    <text evidence="4">The sequence shown here is derived from an EMBL/GenBank/DDBJ whole genome shotgun (WGS) entry which is preliminary data.</text>
</comment>
<dbReference type="InterPro" id="IPR023186">
    <property type="entry name" value="IUNH"/>
</dbReference>
<dbReference type="Gene3D" id="3.90.245.10">
    <property type="entry name" value="Ribonucleoside hydrolase-like"/>
    <property type="match status" value="1"/>
</dbReference>
<dbReference type="GO" id="GO:0008477">
    <property type="term" value="F:purine nucleosidase activity"/>
    <property type="evidence" value="ECO:0007669"/>
    <property type="project" value="TreeGrafter"/>
</dbReference>
<dbReference type="InterPro" id="IPR036452">
    <property type="entry name" value="Ribo_hydro-like"/>
</dbReference>
<evidence type="ECO:0000256" key="1">
    <source>
        <dbReference type="ARBA" id="ARBA00022801"/>
    </source>
</evidence>
<dbReference type="AlphaFoldDB" id="A0A0B8ZZ33"/>
<evidence type="ECO:0000256" key="2">
    <source>
        <dbReference type="ARBA" id="ARBA00023295"/>
    </source>
</evidence>
<gene>
    <name evidence="4" type="ORF">AE0388_2270</name>
</gene>
<dbReference type="RefSeq" id="WP_039211124.1">
    <property type="nucleotide sequence ID" value="NZ_JTJZ01000020.1"/>
</dbReference>